<name>A0A2S6BTK0_9PEZI</name>
<feature type="compositionally biased region" description="Polar residues" evidence="1">
    <location>
        <begin position="321"/>
        <end position="354"/>
    </location>
</feature>
<feature type="compositionally biased region" description="Basic and acidic residues" evidence="1">
    <location>
        <begin position="1"/>
        <end position="25"/>
    </location>
</feature>
<gene>
    <name evidence="2" type="ORF">CBER1_06510</name>
</gene>
<feature type="compositionally biased region" description="Basic and acidic residues" evidence="1">
    <location>
        <begin position="45"/>
        <end position="55"/>
    </location>
</feature>
<keyword evidence="3" id="KW-1185">Reference proteome</keyword>
<comment type="caution">
    <text evidence="2">The sequence shown here is derived from an EMBL/GenBank/DDBJ whole genome shotgun (WGS) entry which is preliminary data.</text>
</comment>
<feature type="compositionally biased region" description="Basic and acidic residues" evidence="1">
    <location>
        <begin position="356"/>
        <end position="367"/>
    </location>
</feature>
<accession>A0A2S6BTK0</accession>
<dbReference type="Proteomes" id="UP000237631">
    <property type="component" value="Unassembled WGS sequence"/>
</dbReference>
<protein>
    <submittedName>
        <fullName evidence="2">Uncharacterized protein</fullName>
    </submittedName>
</protein>
<feature type="region of interest" description="Disordered" evidence="1">
    <location>
        <begin position="1"/>
        <end position="175"/>
    </location>
</feature>
<feature type="region of interest" description="Disordered" evidence="1">
    <location>
        <begin position="505"/>
        <end position="545"/>
    </location>
</feature>
<organism evidence="2 3">
    <name type="scientific">Cercospora berteroae</name>
    <dbReference type="NCBI Taxonomy" id="357750"/>
    <lineage>
        <taxon>Eukaryota</taxon>
        <taxon>Fungi</taxon>
        <taxon>Dikarya</taxon>
        <taxon>Ascomycota</taxon>
        <taxon>Pezizomycotina</taxon>
        <taxon>Dothideomycetes</taxon>
        <taxon>Dothideomycetidae</taxon>
        <taxon>Mycosphaerellales</taxon>
        <taxon>Mycosphaerellaceae</taxon>
        <taxon>Cercospora</taxon>
    </lineage>
</organism>
<dbReference type="EMBL" id="PNEN01001775">
    <property type="protein sequence ID" value="PPJ50804.1"/>
    <property type="molecule type" value="Genomic_DNA"/>
</dbReference>
<dbReference type="AlphaFoldDB" id="A0A2S6BTK0"/>
<evidence type="ECO:0000313" key="3">
    <source>
        <dbReference type="Proteomes" id="UP000237631"/>
    </source>
</evidence>
<feature type="compositionally biased region" description="Basic and acidic residues" evidence="1">
    <location>
        <begin position="215"/>
        <end position="230"/>
    </location>
</feature>
<reference evidence="3" key="1">
    <citation type="journal article" date="2017" name="bioRxiv">
        <title>Conservation of a gene cluster reveals novel cercosporin biosynthetic mechanisms and extends production to the genus Colletotrichum.</title>
        <authorList>
            <person name="de Jonge R."/>
            <person name="Ebert M.K."/>
            <person name="Huitt-Roehl C.R."/>
            <person name="Pal P."/>
            <person name="Suttle J.C."/>
            <person name="Spanner R.E."/>
            <person name="Neubauer J.D."/>
            <person name="Jurick W.M.II."/>
            <person name="Stott K.A."/>
            <person name="Secor G.A."/>
            <person name="Thomma B.P.H.J."/>
            <person name="Van de Peer Y."/>
            <person name="Townsend C.A."/>
            <person name="Bolton M.D."/>
        </authorList>
    </citation>
    <scope>NUCLEOTIDE SEQUENCE [LARGE SCALE GENOMIC DNA]</scope>
    <source>
        <strain evidence="3">CBS538.71</strain>
    </source>
</reference>
<evidence type="ECO:0000256" key="1">
    <source>
        <dbReference type="SAM" id="MobiDB-lite"/>
    </source>
</evidence>
<feature type="compositionally biased region" description="Polar residues" evidence="1">
    <location>
        <begin position="160"/>
        <end position="175"/>
    </location>
</feature>
<dbReference type="OrthoDB" id="2537141at2759"/>
<feature type="region of interest" description="Disordered" evidence="1">
    <location>
        <begin position="215"/>
        <end position="406"/>
    </location>
</feature>
<feature type="compositionally biased region" description="Basic residues" evidence="1">
    <location>
        <begin position="140"/>
        <end position="149"/>
    </location>
</feature>
<feature type="compositionally biased region" description="Basic and acidic residues" evidence="1">
    <location>
        <begin position="286"/>
        <end position="304"/>
    </location>
</feature>
<evidence type="ECO:0000313" key="2">
    <source>
        <dbReference type="EMBL" id="PPJ50804.1"/>
    </source>
</evidence>
<feature type="compositionally biased region" description="Basic residues" evidence="1">
    <location>
        <begin position="33"/>
        <end position="44"/>
    </location>
</feature>
<sequence>MDIRDWLQDVADREPPEEQEQRGILDHLPPTTKHSRSQVVKRRRLSNDAKHEGAHRPGHSKRRHRVAHSSSPDRVQRAPESDTSASDESSQDSESRELARAKVTADSFERRARHKTRPDRYEAKPRGKKDRRSREEKTSKSKSKHRKSRRAADGARATDLVQSFQLKNGAKNNRLTLQPEARVGIFNHGKASVPVAASGPGLPDLVFNEMRFLSRPKDSETQHPVHEAPSKRKKSRKELRDEEISTYFRKVTAERQPGQDDHDQSRGREAPVQATIETVPRQPEQSQHHGVLEPSNERFEHTNPAKDSAQVSQERQRTRDTSNSYYTWSDSVQKAQPASLRFNQSRPSRTSNDPQGVRHEHNRDEAHQVSNPAYRKTRSVPRRSPSIRGRVQLLPELNGRRHRPPYLESALGSITSAPLPQQRKAESPFVPLIETPRRALAHHTSDILNLRMVPPASIRSLSLPRGKPELVDKENVDPTNSTPTSKLLREALYAVARPQQYLHSGAVHQSPNSELRELTADQSSARATSRMRKSDSSVHANRHGRSVRANSPIAEIPCRGFTRIHAAHPSQTAQRLLAAPAGPIPWFAPTRLAPAVPFADRYTEQIAEHAGLDNATHMAGQPGQSTFVEYIGSRTAEEFVYDRVTAPFHDQYDQDDEFAGHQSDWQNSLQAGHELDGSMEYAYDPAAPTEPAEDEIYPEQTFTHIDAEGPGFANERPMLGDAVEDEAIDHMPGFWRPNILY</sequence>
<feature type="compositionally biased region" description="Basic residues" evidence="1">
    <location>
        <begin position="56"/>
        <end position="67"/>
    </location>
</feature>
<feature type="compositionally biased region" description="Basic and acidic residues" evidence="1">
    <location>
        <begin position="251"/>
        <end position="269"/>
    </location>
</feature>
<dbReference type="STRING" id="357750.A0A2S6BTK0"/>
<proteinExistence type="predicted"/>